<feature type="transmembrane region" description="Helical" evidence="1">
    <location>
        <begin position="811"/>
        <end position="832"/>
    </location>
</feature>
<keyword evidence="2" id="KW-0732">Signal</keyword>
<keyword evidence="4" id="KW-1185">Reference proteome</keyword>
<protein>
    <recommendedName>
        <fullName evidence="5">VWFA domain-containing protein</fullName>
    </recommendedName>
</protein>
<reference evidence="3" key="1">
    <citation type="submission" date="2022-03" db="EMBL/GenBank/DDBJ databases">
        <authorList>
            <person name="Tunstrom K."/>
        </authorList>
    </citation>
    <scope>NUCLEOTIDE SEQUENCE</scope>
</reference>
<organism evidence="3 4">
    <name type="scientific">Euphydryas editha</name>
    <name type="common">Edith's checkerspot</name>
    <dbReference type="NCBI Taxonomy" id="104508"/>
    <lineage>
        <taxon>Eukaryota</taxon>
        <taxon>Metazoa</taxon>
        <taxon>Ecdysozoa</taxon>
        <taxon>Arthropoda</taxon>
        <taxon>Hexapoda</taxon>
        <taxon>Insecta</taxon>
        <taxon>Pterygota</taxon>
        <taxon>Neoptera</taxon>
        <taxon>Endopterygota</taxon>
        <taxon>Lepidoptera</taxon>
        <taxon>Glossata</taxon>
        <taxon>Ditrysia</taxon>
        <taxon>Papilionoidea</taxon>
        <taxon>Nymphalidae</taxon>
        <taxon>Nymphalinae</taxon>
        <taxon>Euphydryas</taxon>
    </lineage>
</organism>
<dbReference type="EMBL" id="CAKOGL010000025">
    <property type="protein sequence ID" value="CAH2102610.1"/>
    <property type="molecule type" value="Genomic_DNA"/>
</dbReference>
<dbReference type="AlphaFoldDB" id="A0AAU9UT91"/>
<proteinExistence type="predicted"/>
<name>A0AAU9UT91_EUPED</name>
<keyword evidence="1" id="KW-0472">Membrane</keyword>
<gene>
    <name evidence="3" type="ORF">EEDITHA_LOCUS17214</name>
</gene>
<evidence type="ECO:0000256" key="2">
    <source>
        <dbReference type="SAM" id="SignalP"/>
    </source>
</evidence>
<sequence length="833" mass="92737">MIWLVMILLTAASGVHGQVNAQSSVAPLLRECYTNPELLNRNNLPPTTMPVLIDIIRKIEDDSNVNMDMRQLVASILQTYRQDGIEFHQTDGNLPISSTVLPFAPTFHSFYRHKLLLTRIIPGNLQALPNDVINSPLKCALHHMLSTTVDFRLRGNENSCNTLSQYRALRTFRDVSQHLMKDDVEILDVSSINSVDKNGQMRHYNPKDEIEYTDINDLKSERQVQIQSQCPILEGVVNTKWGAVSAGNVLAGIAGGAQYQTIPVTELARGAIINDQNIQQFVTSTYPTTLSGDLAEAILIQNTERGNPTIFVGTAGNWNSSQAPRFYMLHSQNNVEMTEPEIRGGIDGFVLGNIVNSDSRVSSLKLSQLLDMYYTEMNGVFDQNRRACNRRSLSQEFITNTNLVAETNAFTAALDTNIPLRGTIIGGLQQLVDSAVNNFQSYVTNNLNDVNCELTMNSMRNYRLKTNLYLVVDSSWQYQTIYPAISWLLDNIEVDKFGSSVTLLSAFDGSVIINKTFSLADFHTNYTYSLHQSLRPGVDLESTLTNIKIMMHSELENERTANYVGGNSTVLLFLLNSAVQTNTLVHEQARILNETVPDLRILFATSTNQFDNLWPLVRNLHTDIATISLNSDGTNIPNSMGNVLRVIQQVGRRIINPTCGSTYPPEARSNTMQFDDYVEPGYTNYYSVSPNYFYGGNENRRIRITRSGGGVGSLVICYSRIVSQPSRNITIGSDENAITCETIASSGSFEIGLQNACDGYYTINSCPLMYISVQSNVPSTGTSLSSTCTENACRFPYSMRYQIQINEFGCYSGSSTVGFSVLLLIFSFVINYI</sequence>
<comment type="caution">
    <text evidence="3">The sequence shown here is derived from an EMBL/GenBank/DDBJ whole genome shotgun (WGS) entry which is preliminary data.</text>
</comment>
<evidence type="ECO:0000313" key="3">
    <source>
        <dbReference type="EMBL" id="CAH2102610.1"/>
    </source>
</evidence>
<evidence type="ECO:0000313" key="4">
    <source>
        <dbReference type="Proteomes" id="UP001153954"/>
    </source>
</evidence>
<feature type="signal peptide" evidence="2">
    <location>
        <begin position="1"/>
        <end position="17"/>
    </location>
</feature>
<keyword evidence="1" id="KW-0812">Transmembrane</keyword>
<evidence type="ECO:0000256" key="1">
    <source>
        <dbReference type="SAM" id="Phobius"/>
    </source>
</evidence>
<keyword evidence="1" id="KW-1133">Transmembrane helix</keyword>
<accession>A0AAU9UT91</accession>
<feature type="chain" id="PRO_5043516046" description="VWFA domain-containing protein" evidence="2">
    <location>
        <begin position="18"/>
        <end position="833"/>
    </location>
</feature>
<evidence type="ECO:0008006" key="5">
    <source>
        <dbReference type="Google" id="ProtNLM"/>
    </source>
</evidence>
<dbReference type="Proteomes" id="UP001153954">
    <property type="component" value="Unassembled WGS sequence"/>
</dbReference>